<evidence type="ECO:0000256" key="2">
    <source>
        <dbReference type="SAM" id="SignalP"/>
    </source>
</evidence>
<name>A0ABT3HHD3_9HYPH</name>
<keyword evidence="2" id="KW-0732">Signal</keyword>
<feature type="chain" id="PRO_5046389163" description="Transcriptional regulator" evidence="2">
    <location>
        <begin position="29"/>
        <end position="207"/>
    </location>
</feature>
<feature type="signal peptide" evidence="2">
    <location>
        <begin position="1"/>
        <end position="28"/>
    </location>
</feature>
<accession>A0ABT3HHD3</accession>
<dbReference type="InterPro" id="IPR036249">
    <property type="entry name" value="Thioredoxin-like_sf"/>
</dbReference>
<evidence type="ECO:0000313" key="4">
    <source>
        <dbReference type="Proteomes" id="UP001209755"/>
    </source>
</evidence>
<dbReference type="Gene3D" id="3.40.30.10">
    <property type="entry name" value="Glutaredoxin"/>
    <property type="match status" value="1"/>
</dbReference>
<feature type="region of interest" description="Disordered" evidence="1">
    <location>
        <begin position="140"/>
        <end position="160"/>
    </location>
</feature>
<dbReference type="Proteomes" id="UP001209755">
    <property type="component" value="Unassembled WGS sequence"/>
</dbReference>
<reference evidence="4" key="1">
    <citation type="submission" date="2023-07" db="EMBL/GenBank/DDBJ databases">
        <title>Genome sequencing of Purple Non-Sulfur Bacteria from various extreme environments.</title>
        <authorList>
            <person name="Mayer M."/>
        </authorList>
    </citation>
    <scope>NUCLEOTIDE SEQUENCE [LARGE SCALE GENOMIC DNA]</scope>
    <source>
        <strain evidence="4">DSM 17935</strain>
    </source>
</reference>
<keyword evidence="4" id="KW-1185">Reference proteome</keyword>
<feature type="compositionally biased region" description="Low complexity" evidence="1">
    <location>
        <begin position="144"/>
        <end position="160"/>
    </location>
</feature>
<sequence length="207" mass="22358">MLARFMLLRRCLFGFAAGLVLFAGPAGAAELLVLERDGCPWCERFDAEIAPVYPKTAEGRRAPLRRIDIHQPLPGDLAGIRLETFTPTFVLVEDGKEIGRIRGYPGEEFFWFMLSELIAKLEKPRQSGFLPANPAAPGRGGAFSGRPLAAAGPARSGAAPGRDFTAAAEWGKVSNAVRLPEPWGIRHVSAKAAAKPDRIHNAQLADC</sequence>
<dbReference type="EMBL" id="JAOQNS010000014">
    <property type="protein sequence ID" value="MCW2309819.1"/>
    <property type="molecule type" value="Genomic_DNA"/>
</dbReference>
<evidence type="ECO:0000256" key="1">
    <source>
        <dbReference type="SAM" id="MobiDB-lite"/>
    </source>
</evidence>
<protein>
    <recommendedName>
        <fullName evidence="5">Transcriptional regulator</fullName>
    </recommendedName>
</protein>
<comment type="caution">
    <text evidence="3">The sequence shown here is derived from an EMBL/GenBank/DDBJ whole genome shotgun (WGS) entry which is preliminary data.</text>
</comment>
<gene>
    <name evidence="3" type="ORF">M2319_004178</name>
</gene>
<proteinExistence type="predicted"/>
<evidence type="ECO:0008006" key="5">
    <source>
        <dbReference type="Google" id="ProtNLM"/>
    </source>
</evidence>
<evidence type="ECO:0000313" key="3">
    <source>
        <dbReference type="EMBL" id="MCW2309819.1"/>
    </source>
</evidence>
<dbReference type="SUPFAM" id="SSF52833">
    <property type="entry name" value="Thioredoxin-like"/>
    <property type="match status" value="1"/>
</dbReference>
<dbReference type="RefSeq" id="WP_406682247.1">
    <property type="nucleotide sequence ID" value="NZ_JAOQNS010000014.1"/>
</dbReference>
<organism evidence="3 4">
    <name type="scientific">Rhodobium gokarnense</name>
    <dbReference type="NCBI Taxonomy" id="364296"/>
    <lineage>
        <taxon>Bacteria</taxon>
        <taxon>Pseudomonadati</taxon>
        <taxon>Pseudomonadota</taxon>
        <taxon>Alphaproteobacteria</taxon>
        <taxon>Hyphomicrobiales</taxon>
        <taxon>Rhodobiaceae</taxon>
        <taxon>Rhodobium</taxon>
    </lineage>
</organism>